<evidence type="ECO:0000313" key="2">
    <source>
        <dbReference type="Proteomes" id="UP000198226"/>
    </source>
</evidence>
<dbReference type="InterPro" id="IPR011990">
    <property type="entry name" value="TPR-like_helical_dom_sf"/>
</dbReference>
<dbReference type="OrthoDB" id="9799122at2"/>
<dbReference type="EMBL" id="LT607752">
    <property type="protein sequence ID" value="SCG78335.1"/>
    <property type="molecule type" value="Genomic_DNA"/>
</dbReference>
<dbReference type="SMART" id="SM00028">
    <property type="entry name" value="TPR"/>
    <property type="match status" value="3"/>
</dbReference>
<protein>
    <submittedName>
        <fullName evidence="1">Tetratricopeptide repeat-containing protein</fullName>
    </submittedName>
</protein>
<organism evidence="1 2">
    <name type="scientific">Micromonospora rifamycinica</name>
    <dbReference type="NCBI Taxonomy" id="291594"/>
    <lineage>
        <taxon>Bacteria</taxon>
        <taxon>Bacillati</taxon>
        <taxon>Actinomycetota</taxon>
        <taxon>Actinomycetes</taxon>
        <taxon>Micromonosporales</taxon>
        <taxon>Micromonosporaceae</taxon>
        <taxon>Micromonospora</taxon>
    </lineage>
</organism>
<dbReference type="SUPFAM" id="SSF48452">
    <property type="entry name" value="TPR-like"/>
    <property type="match status" value="1"/>
</dbReference>
<proteinExistence type="predicted"/>
<dbReference type="AlphaFoldDB" id="A0A109IF69"/>
<reference evidence="2" key="1">
    <citation type="submission" date="2016-06" db="EMBL/GenBank/DDBJ databases">
        <authorList>
            <person name="Varghese N."/>
            <person name="Submissions Spin"/>
        </authorList>
    </citation>
    <scope>NUCLEOTIDE SEQUENCE [LARGE SCALE GENOMIC DNA]</scope>
    <source>
        <strain evidence="2">DSM 44983</strain>
    </source>
</reference>
<gene>
    <name evidence="1" type="ORF">GA0070623_4374</name>
</gene>
<dbReference type="Pfam" id="PF14559">
    <property type="entry name" value="TPR_19"/>
    <property type="match status" value="1"/>
</dbReference>
<keyword evidence="2" id="KW-1185">Reference proteome</keyword>
<dbReference type="InterPro" id="IPR019734">
    <property type="entry name" value="TPR_rpt"/>
</dbReference>
<name>A0A109IF69_9ACTN</name>
<dbReference type="Gene3D" id="1.25.40.10">
    <property type="entry name" value="Tetratricopeptide repeat domain"/>
    <property type="match status" value="1"/>
</dbReference>
<dbReference type="RefSeq" id="WP_067315493.1">
    <property type="nucleotide sequence ID" value="NZ_CP109472.1"/>
</dbReference>
<evidence type="ECO:0000313" key="1">
    <source>
        <dbReference type="EMBL" id="SCG78335.1"/>
    </source>
</evidence>
<dbReference type="PROSITE" id="PS50005">
    <property type="entry name" value="TPR"/>
    <property type="match status" value="1"/>
</dbReference>
<sequence length="122" mass="13963">MDLLAEYRRATMYFEMGDPSGAVRLLEPIVAAEPGNSSVRQLLARAYFQTAQLGRAEEQLRELVDRDPSDHYAHHVLGRTLERLNRYPDALRHLRIAAAMHSTNDDYVTALRRVESRVGNDR</sequence>
<accession>A0A109IF69</accession>
<dbReference type="Proteomes" id="UP000198226">
    <property type="component" value="Chromosome I"/>
</dbReference>